<protein>
    <submittedName>
        <fullName evidence="2">Uncharacterized protein</fullName>
    </submittedName>
</protein>
<evidence type="ECO:0000256" key="1">
    <source>
        <dbReference type="SAM" id="MobiDB-lite"/>
    </source>
</evidence>
<accession>A0A8C4K9E4</accession>
<dbReference type="AlphaFoldDB" id="A0A8C4K9E4"/>
<sequence length="107" mass="12349">MSSFLFFLLYWKCHRHDPTEFALLPRHFPHELGNILCMGAEKVSIHLFFLCFFLVAIEAEKISELKRLAKIEFQNELAQQTASDLQGTTIGARRPLPPSEHKLNLNP</sequence>
<keyword evidence="3" id="KW-1185">Reference proteome</keyword>
<reference evidence="2" key="1">
    <citation type="submission" date="2025-08" db="UniProtKB">
        <authorList>
            <consortium name="Ensembl"/>
        </authorList>
    </citation>
    <scope>IDENTIFICATION</scope>
</reference>
<evidence type="ECO:0000313" key="3">
    <source>
        <dbReference type="Proteomes" id="UP000694423"/>
    </source>
</evidence>
<dbReference type="Ensembl" id="ENSDNVT00000023401.1">
    <property type="protein sequence ID" value="ENSDNVP00000019430.1"/>
    <property type="gene ID" value="ENSDNVG00000013603.1"/>
</dbReference>
<organism evidence="2 3">
    <name type="scientific">Dromaius novaehollandiae</name>
    <name type="common">Emu</name>
    <dbReference type="NCBI Taxonomy" id="8790"/>
    <lineage>
        <taxon>Eukaryota</taxon>
        <taxon>Metazoa</taxon>
        <taxon>Chordata</taxon>
        <taxon>Craniata</taxon>
        <taxon>Vertebrata</taxon>
        <taxon>Euteleostomi</taxon>
        <taxon>Archelosauria</taxon>
        <taxon>Archosauria</taxon>
        <taxon>Dinosauria</taxon>
        <taxon>Saurischia</taxon>
        <taxon>Theropoda</taxon>
        <taxon>Coelurosauria</taxon>
        <taxon>Aves</taxon>
        <taxon>Palaeognathae</taxon>
        <taxon>Casuariiformes</taxon>
        <taxon>Dromaiidae</taxon>
        <taxon>Dromaius</taxon>
    </lineage>
</organism>
<reference evidence="2" key="2">
    <citation type="submission" date="2025-09" db="UniProtKB">
        <authorList>
            <consortium name="Ensembl"/>
        </authorList>
    </citation>
    <scope>IDENTIFICATION</scope>
</reference>
<proteinExistence type="predicted"/>
<feature type="region of interest" description="Disordered" evidence="1">
    <location>
        <begin position="80"/>
        <end position="107"/>
    </location>
</feature>
<feature type="compositionally biased region" description="Polar residues" evidence="1">
    <location>
        <begin position="80"/>
        <end position="89"/>
    </location>
</feature>
<dbReference type="Proteomes" id="UP000694423">
    <property type="component" value="Unplaced"/>
</dbReference>
<name>A0A8C4K9E4_DRONO</name>
<evidence type="ECO:0000313" key="2">
    <source>
        <dbReference type="Ensembl" id="ENSDNVP00000019430.1"/>
    </source>
</evidence>